<dbReference type="SUPFAM" id="SSF56300">
    <property type="entry name" value="Metallo-dependent phosphatases"/>
    <property type="match status" value="1"/>
</dbReference>
<name>A0A194AEV5_9BACT</name>
<dbReference type="RefSeq" id="WP_069857236.1">
    <property type="nucleotide sequence ID" value="NZ_BDFE01000007.1"/>
</dbReference>
<dbReference type="Proteomes" id="UP000095200">
    <property type="component" value="Unassembled WGS sequence"/>
</dbReference>
<accession>A0A194AEV5</accession>
<dbReference type="Gene3D" id="3.60.21.10">
    <property type="match status" value="1"/>
</dbReference>
<evidence type="ECO:0000313" key="2">
    <source>
        <dbReference type="Proteomes" id="UP000095200"/>
    </source>
</evidence>
<protein>
    <submittedName>
        <fullName evidence="1">Metallophosphoesterase</fullName>
    </submittedName>
</protein>
<dbReference type="EMBL" id="BDFE01000007">
    <property type="protein sequence ID" value="GAU07725.1"/>
    <property type="molecule type" value="Genomic_DNA"/>
</dbReference>
<reference evidence="2" key="1">
    <citation type="submission" date="2016-06" db="EMBL/GenBank/DDBJ databases">
        <title>Draft genome sequence of Desulfoplanes formicivorans strain Pf12B.</title>
        <authorList>
            <person name="Watanabe M."/>
            <person name="Kojima H."/>
            <person name="Fukui M."/>
        </authorList>
    </citation>
    <scope>NUCLEOTIDE SEQUENCE [LARGE SCALE GENOMIC DNA]</scope>
    <source>
        <strain evidence="2">Pf12B</strain>
    </source>
</reference>
<keyword evidence="2" id="KW-1185">Reference proteome</keyword>
<comment type="caution">
    <text evidence="1">The sequence shown here is derived from an EMBL/GenBank/DDBJ whole genome shotgun (WGS) entry which is preliminary data.</text>
</comment>
<gene>
    <name evidence="1" type="ORF">DPF_0422</name>
</gene>
<dbReference type="STRING" id="1592317.DPF_0422"/>
<dbReference type="InterPro" id="IPR029052">
    <property type="entry name" value="Metallo-depent_PP-like"/>
</dbReference>
<proteinExistence type="predicted"/>
<evidence type="ECO:0000313" key="1">
    <source>
        <dbReference type="EMBL" id="GAU07725.1"/>
    </source>
</evidence>
<dbReference type="AlphaFoldDB" id="A0A194AEV5"/>
<sequence length="266" mass="29603">MDILIGNEQDASVPEVRAKGLLFVADPHVADHPPNDRVGNYRKQILAKVRFCLRTARKHHLIPIFLGDLLHVPVDNSSSLLEELTTMFKAHVPWVLVGNHDKHLGARTVTPDVSLMHLHTRGAIHLIGQPGPVFRLVTGGQRLVLGASPDGYALPSSVKGPKDTMVMWISHHNVAFPDFRDKPVPLVEIPGVHWVVNGHIHRPQPSVTKGMTCWANPGNITRLSLTPHTRVRKPAATIWRPGYRDLERVIIPHLPIGTIFPEAREE</sequence>
<organism evidence="1 2">
    <name type="scientific">Desulfoplanes formicivorans</name>
    <dbReference type="NCBI Taxonomy" id="1592317"/>
    <lineage>
        <taxon>Bacteria</taxon>
        <taxon>Pseudomonadati</taxon>
        <taxon>Thermodesulfobacteriota</taxon>
        <taxon>Desulfovibrionia</taxon>
        <taxon>Desulfovibrionales</taxon>
        <taxon>Desulfoplanaceae</taxon>
        <taxon>Desulfoplanes</taxon>
    </lineage>
</organism>